<comment type="function">
    <text evidence="7">Plays a major role in protein secretion by helping the post-translocational extracellular folding of several secreted proteins.</text>
</comment>
<dbReference type="SUPFAM" id="SSF109998">
    <property type="entry name" value="Triger factor/SurA peptide-binding domain-like"/>
    <property type="match status" value="1"/>
</dbReference>
<feature type="domain" description="PpiC" evidence="11">
    <location>
        <begin position="249"/>
        <end position="340"/>
    </location>
</feature>
<dbReference type="HAMAP" id="MF_01145">
    <property type="entry name" value="Foldase_PrsA"/>
    <property type="match status" value="1"/>
</dbReference>
<dbReference type="Gene3D" id="3.10.50.40">
    <property type="match status" value="1"/>
</dbReference>
<name>A0ABV6JGP6_9BACL</name>
<sequence length="405" mass="44048">MNEKDEQQKELERNQAGGKEETRAADQPEGAVREIAASKEEVPGSDEGSDPSTFVNSDIEREHTAADGTDMDDKPSDIHSGTEAGETAAAGGKNNKGWMFVSIGLVVLLAIALIKPPFGGGSNEVVATVNGVDIKQDQLYDSMIELGGDSILDNLINEELLDQEAKKAGITVTDEDVNKEIEEVKKNFPSEEDFNAALQQSNMTLDDLKKQIPRQVQMRKLLEPKAKESVTDEQVKQYFDENKTTYDTPEQVRASHILVGTKEEAEAIMTQLKDGADFAKLAQEKSTDPGSKDAGGDLDFFGKGQMEEPFEKAAFALKTPGELSPIVQTSHGYHIIKFTEHKAATTANFEDHKAEIQESLISTKISELSQTWITDLKANAKITNHLKKEPDASTESGAPAAPEAG</sequence>
<evidence type="ECO:0000256" key="1">
    <source>
        <dbReference type="ARBA" id="ARBA00004193"/>
    </source>
</evidence>
<comment type="catalytic activity">
    <reaction evidence="7">
        <text>[protein]-peptidylproline (omega=180) = [protein]-peptidylproline (omega=0)</text>
        <dbReference type="Rhea" id="RHEA:16237"/>
        <dbReference type="Rhea" id="RHEA-COMP:10747"/>
        <dbReference type="Rhea" id="RHEA-COMP:10748"/>
        <dbReference type="ChEBI" id="CHEBI:83833"/>
        <dbReference type="ChEBI" id="CHEBI:83834"/>
        <dbReference type="EC" id="5.2.1.8"/>
    </reaction>
</comment>
<feature type="compositionally biased region" description="Basic and acidic residues" evidence="9">
    <location>
        <begin position="1"/>
        <end position="26"/>
    </location>
</feature>
<dbReference type="GO" id="GO:0003755">
    <property type="term" value="F:peptidyl-prolyl cis-trans isomerase activity"/>
    <property type="evidence" value="ECO:0007669"/>
    <property type="project" value="UniProtKB-EC"/>
</dbReference>
<keyword evidence="4 7" id="KW-0472">Membrane</keyword>
<dbReference type="Proteomes" id="UP001589818">
    <property type="component" value="Unassembled WGS sequence"/>
</dbReference>
<keyword evidence="6" id="KW-0449">Lipoprotein</keyword>
<keyword evidence="7" id="KW-0732">Signal</keyword>
<dbReference type="Gene3D" id="1.10.4030.10">
    <property type="entry name" value="Porin chaperone SurA, peptide-binding domain"/>
    <property type="match status" value="1"/>
</dbReference>
<dbReference type="Pfam" id="PF13624">
    <property type="entry name" value="SurA_N_3"/>
    <property type="match status" value="1"/>
</dbReference>
<dbReference type="InterPro" id="IPR050245">
    <property type="entry name" value="PrsA_foldase"/>
</dbReference>
<comment type="subcellular location">
    <subcellularLocation>
        <location evidence="1">Cell membrane</location>
        <topology evidence="1">Lipid-anchor</topology>
    </subcellularLocation>
</comment>
<dbReference type="PROSITE" id="PS50198">
    <property type="entry name" value="PPIC_PPIASE_2"/>
    <property type="match status" value="1"/>
</dbReference>
<dbReference type="SUPFAM" id="SSF54534">
    <property type="entry name" value="FKBP-like"/>
    <property type="match status" value="1"/>
</dbReference>
<evidence type="ECO:0000313" key="12">
    <source>
        <dbReference type="EMBL" id="MFC0395094.1"/>
    </source>
</evidence>
<comment type="similarity">
    <text evidence="2 7">Belongs to the PrsA family.</text>
</comment>
<evidence type="ECO:0000256" key="8">
    <source>
        <dbReference type="PROSITE-ProRule" id="PRU00278"/>
    </source>
</evidence>
<evidence type="ECO:0000256" key="2">
    <source>
        <dbReference type="ARBA" id="ARBA00006071"/>
    </source>
</evidence>
<evidence type="ECO:0000256" key="5">
    <source>
        <dbReference type="ARBA" id="ARBA00023139"/>
    </source>
</evidence>
<keyword evidence="5" id="KW-0564">Palmitate</keyword>
<evidence type="ECO:0000313" key="13">
    <source>
        <dbReference type="Proteomes" id="UP001589818"/>
    </source>
</evidence>
<dbReference type="InterPro" id="IPR027304">
    <property type="entry name" value="Trigger_fact/SurA_dom_sf"/>
</dbReference>
<keyword evidence="7 8" id="KW-0413">Isomerase</keyword>
<dbReference type="PANTHER" id="PTHR47245:SF2">
    <property type="entry name" value="PEPTIDYL-PROLYL CIS-TRANS ISOMERASE HP_0175-RELATED"/>
    <property type="match status" value="1"/>
</dbReference>
<dbReference type="EC" id="5.2.1.8" evidence="7"/>
<evidence type="ECO:0000256" key="7">
    <source>
        <dbReference type="HAMAP-Rule" id="MF_01145"/>
    </source>
</evidence>
<feature type="compositionally biased region" description="Basic and acidic residues" evidence="9">
    <location>
        <begin position="58"/>
        <end position="77"/>
    </location>
</feature>
<evidence type="ECO:0000256" key="9">
    <source>
        <dbReference type="SAM" id="MobiDB-lite"/>
    </source>
</evidence>
<dbReference type="InterPro" id="IPR046357">
    <property type="entry name" value="PPIase_dom_sf"/>
</dbReference>
<keyword evidence="10" id="KW-1133">Transmembrane helix</keyword>
<feature type="compositionally biased region" description="Low complexity" evidence="9">
    <location>
        <begin position="81"/>
        <end position="93"/>
    </location>
</feature>
<reference evidence="12 13" key="1">
    <citation type="submission" date="2024-09" db="EMBL/GenBank/DDBJ databases">
        <authorList>
            <person name="Sun Q."/>
            <person name="Mori K."/>
        </authorList>
    </citation>
    <scope>NUCLEOTIDE SEQUENCE [LARGE SCALE GENOMIC DNA]</scope>
    <source>
        <strain evidence="12 13">CCM 4839</strain>
    </source>
</reference>
<dbReference type="PANTHER" id="PTHR47245">
    <property type="entry name" value="PEPTIDYLPROLYL ISOMERASE"/>
    <property type="match status" value="1"/>
</dbReference>
<gene>
    <name evidence="7" type="primary">prsA</name>
    <name evidence="12" type="ORF">ACFFJ8_27475</name>
</gene>
<organism evidence="12 13">
    <name type="scientific">Paenibacillus mendelii</name>
    <dbReference type="NCBI Taxonomy" id="206163"/>
    <lineage>
        <taxon>Bacteria</taxon>
        <taxon>Bacillati</taxon>
        <taxon>Bacillota</taxon>
        <taxon>Bacilli</taxon>
        <taxon>Bacillales</taxon>
        <taxon>Paenibacillaceae</taxon>
        <taxon>Paenibacillus</taxon>
    </lineage>
</organism>
<dbReference type="RefSeq" id="WP_256555045.1">
    <property type="nucleotide sequence ID" value="NZ_JANHOF010000001.1"/>
</dbReference>
<feature type="transmembrane region" description="Helical" evidence="10">
    <location>
        <begin position="97"/>
        <end position="114"/>
    </location>
</feature>
<keyword evidence="13" id="KW-1185">Reference proteome</keyword>
<dbReference type="EMBL" id="JBHLVF010000041">
    <property type="protein sequence ID" value="MFC0395094.1"/>
    <property type="molecule type" value="Genomic_DNA"/>
</dbReference>
<proteinExistence type="inferred from homology"/>
<dbReference type="InterPro" id="IPR000297">
    <property type="entry name" value="PPIase_PpiC"/>
</dbReference>
<dbReference type="InterPro" id="IPR023059">
    <property type="entry name" value="Foldase_PrsA"/>
</dbReference>
<feature type="region of interest" description="Disordered" evidence="9">
    <location>
        <begin position="385"/>
        <end position="405"/>
    </location>
</feature>
<keyword evidence="10" id="KW-0812">Transmembrane</keyword>
<evidence type="ECO:0000256" key="4">
    <source>
        <dbReference type="ARBA" id="ARBA00023136"/>
    </source>
</evidence>
<dbReference type="Pfam" id="PF13616">
    <property type="entry name" value="Rotamase_3"/>
    <property type="match status" value="1"/>
</dbReference>
<comment type="caution">
    <text evidence="12">The sequence shown here is derived from an EMBL/GenBank/DDBJ whole genome shotgun (WGS) entry which is preliminary data.</text>
</comment>
<keyword evidence="3 7" id="KW-1003">Cell membrane</keyword>
<accession>A0ABV6JGP6</accession>
<feature type="region of interest" description="Disordered" evidence="9">
    <location>
        <begin position="1"/>
        <end position="93"/>
    </location>
</feature>
<evidence type="ECO:0000259" key="11">
    <source>
        <dbReference type="PROSITE" id="PS50198"/>
    </source>
</evidence>
<evidence type="ECO:0000256" key="6">
    <source>
        <dbReference type="ARBA" id="ARBA00023288"/>
    </source>
</evidence>
<keyword evidence="7 8" id="KW-0697">Rotamase</keyword>
<evidence type="ECO:0000256" key="10">
    <source>
        <dbReference type="SAM" id="Phobius"/>
    </source>
</evidence>
<evidence type="ECO:0000256" key="3">
    <source>
        <dbReference type="ARBA" id="ARBA00022475"/>
    </source>
</evidence>
<protein>
    <recommendedName>
        <fullName evidence="7">Foldase protein PrsA</fullName>
        <ecNumber evidence="7">5.2.1.8</ecNumber>
    </recommendedName>
</protein>